<dbReference type="InterPro" id="IPR052795">
    <property type="entry name" value="RREB1"/>
</dbReference>
<dbReference type="GO" id="GO:0005634">
    <property type="term" value="C:nucleus"/>
    <property type="evidence" value="ECO:0007669"/>
    <property type="project" value="TreeGrafter"/>
</dbReference>
<evidence type="ECO:0000256" key="2">
    <source>
        <dbReference type="ARBA" id="ARBA00022771"/>
    </source>
</evidence>
<evidence type="ECO:0000256" key="3">
    <source>
        <dbReference type="ARBA" id="ARBA00022833"/>
    </source>
</evidence>
<reference evidence="6 7" key="1">
    <citation type="submission" date="2024-05" db="EMBL/GenBank/DDBJ databases">
        <authorList>
            <person name="Wallberg A."/>
        </authorList>
    </citation>
    <scope>NUCLEOTIDE SEQUENCE [LARGE SCALE GENOMIC DNA]</scope>
</reference>
<evidence type="ECO:0000256" key="4">
    <source>
        <dbReference type="PROSITE-ProRule" id="PRU00042"/>
    </source>
</evidence>
<comment type="caution">
    <text evidence="6">The sequence shown here is derived from an EMBL/GenBank/DDBJ whole genome shotgun (WGS) entry which is preliminary data.</text>
</comment>
<evidence type="ECO:0000259" key="5">
    <source>
        <dbReference type="PROSITE" id="PS50157"/>
    </source>
</evidence>
<evidence type="ECO:0000313" key="7">
    <source>
        <dbReference type="Proteomes" id="UP001497623"/>
    </source>
</evidence>
<dbReference type="PROSITE" id="PS50157">
    <property type="entry name" value="ZINC_FINGER_C2H2_2"/>
    <property type="match status" value="1"/>
</dbReference>
<sequence>MTHRLYSCVAIMASSREIYLKNEVEIEGKCENILDKEQMQNQDFENGFKKEQGILEDRFENMGKGTVTHQCSFCDKAFPWNSVHGSLINHMKTHTGEKPYTCNQCDKTFS</sequence>
<keyword evidence="1" id="KW-0479">Metal-binding</keyword>
<dbReference type="GO" id="GO:0001228">
    <property type="term" value="F:DNA-binding transcription activator activity, RNA polymerase II-specific"/>
    <property type="evidence" value="ECO:0007669"/>
    <property type="project" value="TreeGrafter"/>
</dbReference>
<evidence type="ECO:0000313" key="6">
    <source>
        <dbReference type="EMBL" id="CAL4230385.1"/>
    </source>
</evidence>
<evidence type="ECO:0000256" key="1">
    <source>
        <dbReference type="ARBA" id="ARBA00022723"/>
    </source>
</evidence>
<dbReference type="SUPFAM" id="SSF57667">
    <property type="entry name" value="beta-beta-alpha zinc fingers"/>
    <property type="match status" value="1"/>
</dbReference>
<proteinExistence type="predicted"/>
<keyword evidence="3" id="KW-0862">Zinc</keyword>
<dbReference type="PANTHER" id="PTHR46451:SF1">
    <property type="entry name" value="RAS-RESPONSIVE ELEMENT-BINDING PROTEIN 1"/>
    <property type="match status" value="1"/>
</dbReference>
<keyword evidence="2 4" id="KW-0863">Zinc-finger</keyword>
<dbReference type="EMBL" id="CAXKWB010108222">
    <property type="protein sequence ID" value="CAL4230385.1"/>
    <property type="molecule type" value="Genomic_DNA"/>
</dbReference>
<organism evidence="6 7">
    <name type="scientific">Meganyctiphanes norvegica</name>
    <name type="common">Northern krill</name>
    <name type="synonym">Thysanopoda norvegica</name>
    <dbReference type="NCBI Taxonomy" id="48144"/>
    <lineage>
        <taxon>Eukaryota</taxon>
        <taxon>Metazoa</taxon>
        <taxon>Ecdysozoa</taxon>
        <taxon>Arthropoda</taxon>
        <taxon>Crustacea</taxon>
        <taxon>Multicrustacea</taxon>
        <taxon>Malacostraca</taxon>
        <taxon>Eumalacostraca</taxon>
        <taxon>Eucarida</taxon>
        <taxon>Euphausiacea</taxon>
        <taxon>Euphausiidae</taxon>
        <taxon>Meganyctiphanes</taxon>
    </lineage>
</organism>
<dbReference type="InterPro" id="IPR036236">
    <property type="entry name" value="Znf_C2H2_sf"/>
</dbReference>
<gene>
    <name evidence="6" type="ORF">MNOR_LOCUS39751</name>
</gene>
<dbReference type="PANTHER" id="PTHR46451">
    <property type="entry name" value="RAS-RESPONSIVE ELEMENT-BINDING PROTEIN 1"/>
    <property type="match status" value="1"/>
</dbReference>
<dbReference type="Gene3D" id="3.30.160.60">
    <property type="entry name" value="Classic Zinc Finger"/>
    <property type="match status" value="2"/>
</dbReference>
<dbReference type="GO" id="GO:0008270">
    <property type="term" value="F:zinc ion binding"/>
    <property type="evidence" value="ECO:0007669"/>
    <property type="project" value="UniProtKB-KW"/>
</dbReference>
<dbReference type="AlphaFoldDB" id="A0AAV2SS14"/>
<feature type="non-terminal residue" evidence="6">
    <location>
        <position position="110"/>
    </location>
</feature>
<keyword evidence="7" id="KW-1185">Reference proteome</keyword>
<dbReference type="FunFam" id="3.30.160.60:FF:000446">
    <property type="entry name" value="Zinc finger protein"/>
    <property type="match status" value="1"/>
</dbReference>
<dbReference type="Proteomes" id="UP001497623">
    <property type="component" value="Unassembled WGS sequence"/>
</dbReference>
<feature type="domain" description="C2H2-type" evidence="5">
    <location>
        <begin position="69"/>
        <end position="99"/>
    </location>
</feature>
<accession>A0AAV2SS14</accession>
<name>A0AAV2SS14_MEGNR</name>
<protein>
    <recommendedName>
        <fullName evidence="5">C2H2-type domain-containing protein</fullName>
    </recommendedName>
</protein>
<dbReference type="InterPro" id="IPR013087">
    <property type="entry name" value="Znf_C2H2_type"/>
</dbReference>
<dbReference type="GO" id="GO:0000978">
    <property type="term" value="F:RNA polymerase II cis-regulatory region sequence-specific DNA binding"/>
    <property type="evidence" value="ECO:0007669"/>
    <property type="project" value="TreeGrafter"/>
</dbReference>